<dbReference type="EMBL" id="JAUSUD010000004">
    <property type="protein sequence ID" value="MDQ0230193.1"/>
    <property type="molecule type" value="Genomic_DNA"/>
</dbReference>
<evidence type="ECO:0000313" key="1">
    <source>
        <dbReference type="EMBL" id="MDQ0230193.1"/>
    </source>
</evidence>
<comment type="caution">
    <text evidence="1">The sequence shown here is derived from an EMBL/GenBank/DDBJ whole genome shotgun (WGS) entry which is preliminary data.</text>
</comment>
<gene>
    <name evidence="1" type="ORF">J2S19_001445</name>
</gene>
<keyword evidence="2" id="KW-1185">Reference proteome</keyword>
<proteinExistence type="predicted"/>
<organism evidence="1 2">
    <name type="scientific">Metabacillus malikii</name>
    <dbReference type="NCBI Taxonomy" id="1504265"/>
    <lineage>
        <taxon>Bacteria</taxon>
        <taxon>Bacillati</taxon>
        <taxon>Bacillota</taxon>
        <taxon>Bacilli</taxon>
        <taxon>Bacillales</taxon>
        <taxon>Bacillaceae</taxon>
        <taxon>Metabacillus</taxon>
    </lineage>
</organism>
<protein>
    <submittedName>
        <fullName evidence="1">Uncharacterized protein</fullName>
    </submittedName>
</protein>
<name>A0ABT9ZF47_9BACI</name>
<accession>A0ABT9ZF47</accession>
<reference evidence="1 2" key="1">
    <citation type="submission" date="2023-07" db="EMBL/GenBank/DDBJ databases">
        <title>Genomic Encyclopedia of Type Strains, Phase IV (KMG-IV): sequencing the most valuable type-strain genomes for metagenomic binning, comparative biology and taxonomic classification.</title>
        <authorList>
            <person name="Goeker M."/>
        </authorList>
    </citation>
    <scope>NUCLEOTIDE SEQUENCE [LARGE SCALE GENOMIC DNA]</scope>
    <source>
        <strain evidence="1 2">DSM 29005</strain>
    </source>
</reference>
<sequence>MKLAVLKVFVYFLLKVNRAMIQNIFKQEALLRKKSDLLANFLFKYATKNDAP</sequence>
<evidence type="ECO:0000313" key="2">
    <source>
        <dbReference type="Proteomes" id="UP001234495"/>
    </source>
</evidence>
<dbReference type="Proteomes" id="UP001234495">
    <property type="component" value="Unassembled WGS sequence"/>
</dbReference>